<dbReference type="GO" id="GO:0005737">
    <property type="term" value="C:cytoplasm"/>
    <property type="evidence" value="ECO:0007669"/>
    <property type="project" value="InterPro"/>
</dbReference>
<keyword evidence="9" id="KW-1185">Reference proteome</keyword>
<organism evidence="8 9">
    <name type="scientific">Mucinivorans hirudinis</name>
    <dbReference type="NCBI Taxonomy" id="1433126"/>
    <lineage>
        <taxon>Bacteria</taxon>
        <taxon>Pseudomonadati</taxon>
        <taxon>Bacteroidota</taxon>
        <taxon>Bacteroidia</taxon>
        <taxon>Bacteroidales</taxon>
        <taxon>Rikenellaceae</taxon>
        <taxon>Mucinivorans</taxon>
    </lineage>
</organism>
<dbReference type="Proteomes" id="UP000027616">
    <property type="component" value="Chromosome I"/>
</dbReference>
<dbReference type="HOGENOM" id="CLU_042042_4_0_10"/>
<keyword evidence="6" id="KW-0560">Oxidoreductase</keyword>
<evidence type="ECO:0000313" key="9">
    <source>
        <dbReference type="Proteomes" id="UP000027616"/>
    </source>
</evidence>
<protein>
    <submittedName>
        <fullName evidence="8">Putative dihydropyrimidine dehydrogenase [NADP+]</fullName>
    </submittedName>
</protein>
<dbReference type="PANTHER" id="PTHR48109:SF3">
    <property type="entry name" value="SLL0744 PROTEIN"/>
    <property type="match status" value="1"/>
</dbReference>
<dbReference type="PANTHER" id="PTHR48109">
    <property type="entry name" value="DIHYDROOROTATE DEHYDROGENASE (QUINONE), MITOCHONDRIAL-RELATED"/>
    <property type="match status" value="1"/>
</dbReference>
<comment type="pathway">
    <text evidence="2">Pyrimidine metabolism; UMP biosynthesis via de novo pathway.</text>
</comment>
<dbReference type="eggNOG" id="COG0167">
    <property type="taxonomic scope" value="Bacteria"/>
</dbReference>
<dbReference type="InterPro" id="IPR013785">
    <property type="entry name" value="Aldolase_TIM"/>
</dbReference>
<comment type="cofactor">
    <cofactor evidence="1">
        <name>FMN</name>
        <dbReference type="ChEBI" id="CHEBI:58210"/>
    </cofactor>
</comment>
<dbReference type="AlphaFoldDB" id="A0A060R8Q7"/>
<dbReference type="Pfam" id="PF01180">
    <property type="entry name" value="DHO_dh"/>
    <property type="match status" value="1"/>
</dbReference>
<evidence type="ECO:0000256" key="5">
    <source>
        <dbReference type="ARBA" id="ARBA00022975"/>
    </source>
</evidence>
<evidence type="ECO:0000256" key="4">
    <source>
        <dbReference type="ARBA" id="ARBA00022643"/>
    </source>
</evidence>
<name>A0A060R8Q7_9BACT</name>
<dbReference type="InterPro" id="IPR012135">
    <property type="entry name" value="Dihydroorotate_DH_1_2"/>
</dbReference>
<dbReference type="PIRSF" id="PIRSF000164">
    <property type="entry name" value="DHO_oxidase"/>
    <property type="match status" value="1"/>
</dbReference>
<evidence type="ECO:0000256" key="3">
    <source>
        <dbReference type="ARBA" id="ARBA00022630"/>
    </source>
</evidence>
<dbReference type="NCBIfam" id="NF005741">
    <property type="entry name" value="PRK07565.1"/>
    <property type="match status" value="1"/>
</dbReference>
<reference evidence="8 9" key="1">
    <citation type="journal article" date="2015" name="Genome Announc.">
        <title>Complete Genome Sequence of the Novel Leech Symbiont Mucinivorans hirudinis M3T.</title>
        <authorList>
            <person name="Nelson M.C."/>
            <person name="Bomar L."/>
            <person name="Graf J."/>
        </authorList>
    </citation>
    <scope>NUCLEOTIDE SEQUENCE [LARGE SCALE GENOMIC DNA]</scope>
    <source>
        <strain evidence="9">M3</strain>
    </source>
</reference>
<evidence type="ECO:0000256" key="6">
    <source>
        <dbReference type="ARBA" id="ARBA00023002"/>
    </source>
</evidence>
<evidence type="ECO:0000256" key="1">
    <source>
        <dbReference type="ARBA" id="ARBA00001917"/>
    </source>
</evidence>
<dbReference type="UniPathway" id="UPA00070"/>
<dbReference type="Gene3D" id="3.20.20.70">
    <property type="entry name" value="Aldolase class I"/>
    <property type="match status" value="1"/>
</dbReference>
<dbReference type="GO" id="GO:0044205">
    <property type="term" value="P:'de novo' UMP biosynthetic process"/>
    <property type="evidence" value="ECO:0007669"/>
    <property type="project" value="UniProtKB-UniPathway"/>
</dbReference>
<feature type="domain" description="Dihydroorotate dehydrogenase catalytic" evidence="7">
    <location>
        <begin position="2"/>
        <end position="274"/>
    </location>
</feature>
<dbReference type="SUPFAM" id="SSF51395">
    <property type="entry name" value="FMN-linked oxidoreductases"/>
    <property type="match status" value="1"/>
</dbReference>
<keyword evidence="3" id="KW-0285">Flavoprotein</keyword>
<proteinExistence type="predicted"/>
<dbReference type="EMBL" id="HG934468">
    <property type="protein sequence ID" value="CDN30133.1"/>
    <property type="molecule type" value="Genomic_DNA"/>
</dbReference>
<evidence type="ECO:0000259" key="7">
    <source>
        <dbReference type="Pfam" id="PF01180"/>
    </source>
</evidence>
<accession>A0A060R8Q7</accession>
<dbReference type="InterPro" id="IPR050074">
    <property type="entry name" value="DHO_dehydrogenase"/>
</dbReference>
<keyword evidence="5" id="KW-0665">Pyrimidine biosynthesis</keyword>
<evidence type="ECO:0000313" key="8">
    <source>
        <dbReference type="EMBL" id="CDN30133.1"/>
    </source>
</evidence>
<dbReference type="InterPro" id="IPR005720">
    <property type="entry name" value="Dihydroorotate_DH_cat"/>
</dbReference>
<keyword evidence="4" id="KW-0288">FMN</keyword>
<dbReference type="STRING" id="1433126.BN938_0026"/>
<evidence type="ECO:0000256" key="2">
    <source>
        <dbReference type="ARBA" id="ARBA00004725"/>
    </source>
</evidence>
<sequence>MGLKLKNPIILSSSGLTSTVEKVKAAEKAGIGAVVLKSIFEEQILSEVAAVDKYSDYPEASDYLRGYLTHNTLGVYLKLIQDCKQQCEIPIIASINCSDRGEWVNFARIIENAGADAIELNIFKLPTDKDVDSEKIEKEYLDIVGAVKDAISVPLSVKLSHNFTNPLSIIKELYYRNVQGVVLFNRFYAPDIDIKTLKVHSSNVYSSPSEISGVIRWSGLASAAVPLVDIAASSGVYTGDDAVKVMLAGAKAVQICSTVYKNGLEMVEPMLAFIESWMKEQGFRELSDFVGKLNYGNVNEAVAYERTQFMRYFSNHN</sequence>
<dbReference type="KEGG" id="rbc:BN938_0026"/>
<dbReference type="GO" id="GO:0004152">
    <property type="term" value="F:dihydroorotate dehydrogenase activity"/>
    <property type="evidence" value="ECO:0007669"/>
    <property type="project" value="InterPro"/>
</dbReference>
<dbReference type="GO" id="GO:0006207">
    <property type="term" value="P:'de novo' pyrimidine nucleobase biosynthetic process"/>
    <property type="evidence" value="ECO:0007669"/>
    <property type="project" value="TreeGrafter"/>
</dbReference>
<gene>
    <name evidence="8" type="ORF">BN938_0026</name>
</gene>